<dbReference type="CDD" id="cd06225">
    <property type="entry name" value="HAMP"/>
    <property type="match status" value="1"/>
</dbReference>
<dbReference type="FunFam" id="1.10.287.950:FF:000001">
    <property type="entry name" value="Methyl-accepting chemotaxis sensory transducer"/>
    <property type="match status" value="1"/>
</dbReference>
<evidence type="ECO:0000256" key="5">
    <source>
        <dbReference type="SAM" id="MobiDB-lite"/>
    </source>
</evidence>
<evidence type="ECO:0000256" key="2">
    <source>
        <dbReference type="ARBA" id="ARBA00022500"/>
    </source>
</evidence>
<dbReference type="RefSeq" id="WP_014260269.1">
    <property type="nucleotide sequence ID" value="NC_016629.1"/>
</dbReference>
<feature type="region of interest" description="Disordered" evidence="5">
    <location>
        <begin position="399"/>
        <end position="421"/>
    </location>
</feature>
<reference evidence="9 10" key="1">
    <citation type="journal article" date="2011" name="J. Bacteriol.">
        <title>Genome sequence of the mercury-methylating and pleomorphic Desulfovibrio africanus Strain Walvis Bay.</title>
        <authorList>
            <person name="Brown S.D."/>
            <person name="Wall J.D."/>
            <person name="Kucken A.M."/>
            <person name="Gilmour C.C."/>
            <person name="Podar M."/>
            <person name="Brandt C.C."/>
            <person name="Teshima H."/>
            <person name="Detter J.C."/>
            <person name="Han C.S."/>
            <person name="Land M.L."/>
            <person name="Lucas S."/>
            <person name="Han J."/>
            <person name="Pennacchio L."/>
            <person name="Nolan M."/>
            <person name="Pitluck S."/>
            <person name="Woyke T."/>
            <person name="Goodwin L."/>
            <person name="Palumbo A.V."/>
            <person name="Elias D.A."/>
        </authorList>
    </citation>
    <scope>NUCLEOTIDE SEQUENCE [LARGE SCALE GENOMIC DNA]</scope>
    <source>
        <strain evidence="9 10">Walvis Bay</strain>
    </source>
</reference>
<evidence type="ECO:0000259" key="8">
    <source>
        <dbReference type="PROSITE" id="PS50885"/>
    </source>
</evidence>
<feature type="transmembrane region" description="Helical" evidence="6">
    <location>
        <begin position="316"/>
        <end position="337"/>
    </location>
</feature>
<dbReference type="EMBL" id="CP003221">
    <property type="protein sequence ID" value="EGJ50553.1"/>
    <property type="molecule type" value="Genomic_DNA"/>
</dbReference>
<accession>F3YWR0</accession>
<dbReference type="Pfam" id="PF00672">
    <property type="entry name" value="HAMP"/>
    <property type="match status" value="1"/>
</dbReference>
<evidence type="ECO:0000313" key="10">
    <source>
        <dbReference type="Proteomes" id="UP000007844"/>
    </source>
</evidence>
<evidence type="ECO:0000256" key="3">
    <source>
        <dbReference type="ARBA" id="ARBA00029447"/>
    </source>
</evidence>
<keyword evidence="2" id="KW-0145">Chemotaxis</keyword>
<dbReference type="Proteomes" id="UP000007844">
    <property type="component" value="Chromosome"/>
</dbReference>
<dbReference type="InterPro" id="IPR004090">
    <property type="entry name" value="Chemotax_Me-accpt_rcpt"/>
</dbReference>
<dbReference type="SMART" id="SM00283">
    <property type="entry name" value="MA"/>
    <property type="match status" value="1"/>
</dbReference>
<dbReference type="STRING" id="690850.Desaf_2226"/>
<protein>
    <submittedName>
        <fullName evidence="9">Methyl-accepting chemotaxis sensory transducer</fullName>
    </submittedName>
</protein>
<name>F3YWR0_DESAF</name>
<keyword evidence="10" id="KW-1185">Reference proteome</keyword>
<dbReference type="eggNOG" id="COG0840">
    <property type="taxonomic scope" value="Bacteria"/>
</dbReference>
<evidence type="ECO:0000256" key="6">
    <source>
        <dbReference type="SAM" id="Phobius"/>
    </source>
</evidence>
<keyword evidence="6" id="KW-0472">Membrane</keyword>
<feature type="domain" description="HAMP" evidence="8">
    <location>
        <begin position="338"/>
        <end position="390"/>
    </location>
</feature>
<dbReference type="PANTHER" id="PTHR43531:SF11">
    <property type="entry name" value="METHYL-ACCEPTING CHEMOTAXIS PROTEIN 3"/>
    <property type="match status" value="1"/>
</dbReference>
<dbReference type="Gene3D" id="1.10.287.950">
    <property type="entry name" value="Methyl-accepting chemotaxis protein"/>
    <property type="match status" value="1"/>
</dbReference>
<dbReference type="Pfam" id="PF00015">
    <property type="entry name" value="MCPsignal"/>
    <property type="match status" value="1"/>
</dbReference>
<dbReference type="SMART" id="SM00304">
    <property type="entry name" value="HAMP"/>
    <property type="match status" value="1"/>
</dbReference>
<dbReference type="PANTHER" id="PTHR43531">
    <property type="entry name" value="PROTEIN ICFG"/>
    <property type="match status" value="1"/>
</dbReference>
<organism evidence="9 10">
    <name type="scientific">Desulfocurvibacter africanus subsp. africanus str. Walvis Bay</name>
    <dbReference type="NCBI Taxonomy" id="690850"/>
    <lineage>
        <taxon>Bacteria</taxon>
        <taxon>Pseudomonadati</taxon>
        <taxon>Thermodesulfobacteriota</taxon>
        <taxon>Desulfovibrionia</taxon>
        <taxon>Desulfovibrionales</taxon>
        <taxon>Desulfovibrionaceae</taxon>
        <taxon>Desulfocurvibacter</taxon>
    </lineage>
</organism>
<dbReference type="InterPro" id="IPR003660">
    <property type="entry name" value="HAMP_dom"/>
</dbReference>
<evidence type="ECO:0000256" key="1">
    <source>
        <dbReference type="ARBA" id="ARBA00004370"/>
    </source>
</evidence>
<dbReference type="GO" id="GO:0005886">
    <property type="term" value="C:plasma membrane"/>
    <property type="evidence" value="ECO:0007669"/>
    <property type="project" value="TreeGrafter"/>
</dbReference>
<dbReference type="InterPro" id="IPR025991">
    <property type="entry name" value="Chemoreceptor_zinc-bind_dom"/>
</dbReference>
<dbReference type="CDD" id="cd11386">
    <property type="entry name" value="MCP_signal"/>
    <property type="match status" value="1"/>
</dbReference>
<comment type="subcellular location">
    <subcellularLocation>
        <location evidence="1">Membrane</location>
    </subcellularLocation>
</comment>
<sequence length="693" mass="74836" precursor="true">MRWRDLGLKWKFTAGFGLVLALLLALGAWSVQGIGGIVGDASEVIGGNRLRAEFVQKIVDHLNWANNVSSFLNDTHTAELKAQTDPRQCGFGKWYYSDERTEAETLIPAIKPLLQRIEQPHAMLHESAKQISAKRVQVDPALGNFLREKKVDHLLWVNQVNEALMAGSGAKAEVQTDPRLCSLGKWLHSDQTAQLRSSDPALDAIIAQIFAPHEALHRSVLTVNAQLASRRLDQAMDFYRRETLHAARATLGALDKVIGLHDTRLRSLEEARAIYADQTLPNLQAVQGLLQDIRGVVDENIMTDERMLQAANTTRIGVLVAAAVALPLGVLLAMVIARGIMGPMRKSSELAEHIASGNLDANLDIHQRDEIGVMVDSLRAMVDKLRDVVGEVTSAADNVASGSQELSASSESMSQSTSEQAASVEEITASMEEMAASIRQNAENAIQTEKTALRVATEAEHGGEAVDRSVQAMKDIAQKITIIEEIARQTNLLALNAAIEAARAGEAGRGFAVVAAEVRKLAERSGAAAAEISELSTHSVDVAVQAGEMLRTIVPEIRKTADLVQEIAAASKEQDAGADQVNRAVQQLDIVVQQNAAAAEEMASTAEELSSQSEQLLQTISFFRFSTGHDKRRVQPRAALAAQAGKNSGNVQLNGLAVKTVLVHRPSSARTLSATSAKAAITGDERDMDFERF</sequence>
<evidence type="ECO:0000256" key="4">
    <source>
        <dbReference type="PROSITE-ProRule" id="PRU00284"/>
    </source>
</evidence>
<dbReference type="Pfam" id="PF13682">
    <property type="entry name" value="CZB"/>
    <property type="match status" value="2"/>
</dbReference>
<dbReference type="PRINTS" id="PR00260">
    <property type="entry name" value="CHEMTRNSDUCR"/>
</dbReference>
<keyword evidence="6" id="KW-0812">Transmembrane</keyword>
<dbReference type="PROSITE" id="PS50885">
    <property type="entry name" value="HAMP"/>
    <property type="match status" value="1"/>
</dbReference>
<keyword evidence="4" id="KW-0807">Transducer</keyword>
<dbReference type="GO" id="GO:0007165">
    <property type="term" value="P:signal transduction"/>
    <property type="evidence" value="ECO:0007669"/>
    <property type="project" value="UniProtKB-KW"/>
</dbReference>
<keyword evidence="6" id="KW-1133">Transmembrane helix</keyword>
<dbReference type="InterPro" id="IPR004089">
    <property type="entry name" value="MCPsignal_dom"/>
</dbReference>
<dbReference type="AlphaFoldDB" id="F3YWR0"/>
<feature type="domain" description="Methyl-accepting transducer" evidence="7">
    <location>
        <begin position="395"/>
        <end position="610"/>
    </location>
</feature>
<dbReference type="SUPFAM" id="SSF58104">
    <property type="entry name" value="Methyl-accepting chemotaxis protein (MCP) signaling domain"/>
    <property type="match status" value="1"/>
</dbReference>
<dbReference type="PROSITE" id="PS50111">
    <property type="entry name" value="CHEMOTAXIS_TRANSDUC_2"/>
    <property type="match status" value="1"/>
</dbReference>
<dbReference type="GO" id="GO:0004888">
    <property type="term" value="F:transmembrane signaling receptor activity"/>
    <property type="evidence" value="ECO:0007669"/>
    <property type="project" value="InterPro"/>
</dbReference>
<proteinExistence type="inferred from homology"/>
<evidence type="ECO:0000259" key="7">
    <source>
        <dbReference type="PROSITE" id="PS50111"/>
    </source>
</evidence>
<dbReference type="KEGG" id="daf:Desaf_2226"/>
<comment type="similarity">
    <text evidence="3">Belongs to the methyl-accepting chemotaxis (MCP) protein family.</text>
</comment>
<dbReference type="InterPro" id="IPR051310">
    <property type="entry name" value="MCP_chemotaxis"/>
</dbReference>
<gene>
    <name evidence="9" type="ORF">Desaf_2226</name>
</gene>
<dbReference type="GO" id="GO:0006935">
    <property type="term" value="P:chemotaxis"/>
    <property type="evidence" value="ECO:0007669"/>
    <property type="project" value="UniProtKB-KW"/>
</dbReference>
<feature type="compositionally biased region" description="Low complexity" evidence="5">
    <location>
        <begin position="400"/>
        <end position="421"/>
    </location>
</feature>
<dbReference type="HOGENOM" id="CLU_000445_107_16_7"/>
<dbReference type="Gene3D" id="1.20.120.30">
    <property type="entry name" value="Aspartate receptor, ligand-binding domain"/>
    <property type="match status" value="2"/>
</dbReference>
<evidence type="ECO:0000313" key="9">
    <source>
        <dbReference type="EMBL" id="EGJ50553.1"/>
    </source>
</evidence>